<dbReference type="SUPFAM" id="SSF47384">
    <property type="entry name" value="Homodimeric domain of signal transducing histidine kinase"/>
    <property type="match status" value="1"/>
</dbReference>
<dbReference type="Gene3D" id="3.30.565.10">
    <property type="entry name" value="Histidine kinase-like ATPase, C-terminal domain"/>
    <property type="match status" value="1"/>
</dbReference>
<dbReference type="SMART" id="SM00388">
    <property type="entry name" value="HisKA"/>
    <property type="match status" value="1"/>
</dbReference>
<dbReference type="STRING" id="1618337.UT28_C0001G1029"/>
<dbReference type="AlphaFoldDB" id="A0A0G4B5X6"/>
<keyword evidence="6" id="KW-0808">Transferase</keyword>
<evidence type="ECO:0000256" key="6">
    <source>
        <dbReference type="ARBA" id="ARBA00022679"/>
    </source>
</evidence>
<dbReference type="GO" id="GO:0005524">
    <property type="term" value="F:ATP binding"/>
    <property type="evidence" value="ECO:0007669"/>
    <property type="project" value="UniProtKB-KW"/>
</dbReference>
<keyword evidence="10" id="KW-0902">Two-component regulatory system</keyword>
<dbReference type="PATRIC" id="fig|1618337.4.peg.1017"/>
<evidence type="ECO:0000256" key="4">
    <source>
        <dbReference type="ARBA" id="ARBA00022475"/>
    </source>
</evidence>
<dbReference type="Gene3D" id="3.30.450.20">
    <property type="entry name" value="PAS domain"/>
    <property type="match status" value="1"/>
</dbReference>
<evidence type="ECO:0000256" key="5">
    <source>
        <dbReference type="ARBA" id="ARBA00022553"/>
    </source>
</evidence>
<evidence type="ECO:0000256" key="9">
    <source>
        <dbReference type="ARBA" id="ARBA00022840"/>
    </source>
</evidence>
<keyword evidence="7" id="KW-0547">Nucleotide-binding</keyword>
<dbReference type="InterPro" id="IPR036890">
    <property type="entry name" value="HATPase_C_sf"/>
</dbReference>
<dbReference type="InterPro" id="IPR005467">
    <property type="entry name" value="His_kinase_dom"/>
</dbReference>
<evidence type="ECO:0000256" key="10">
    <source>
        <dbReference type="ARBA" id="ARBA00023012"/>
    </source>
</evidence>
<dbReference type="GO" id="GO:0005886">
    <property type="term" value="C:plasma membrane"/>
    <property type="evidence" value="ECO:0007669"/>
    <property type="project" value="UniProtKB-SubCell"/>
</dbReference>
<dbReference type="CDD" id="cd00082">
    <property type="entry name" value="HisKA"/>
    <property type="match status" value="1"/>
</dbReference>
<evidence type="ECO:0000259" key="13">
    <source>
        <dbReference type="PROSITE" id="PS50109"/>
    </source>
</evidence>
<dbReference type="InterPro" id="IPR003594">
    <property type="entry name" value="HATPase_dom"/>
</dbReference>
<keyword evidence="4" id="KW-1003">Cell membrane</keyword>
<evidence type="ECO:0000256" key="12">
    <source>
        <dbReference type="SAM" id="Phobius"/>
    </source>
</evidence>
<dbReference type="PANTHER" id="PTHR43547:SF2">
    <property type="entry name" value="HYBRID SIGNAL TRANSDUCTION HISTIDINE KINASE C"/>
    <property type="match status" value="1"/>
</dbReference>
<dbReference type="PROSITE" id="PS50109">
    <property type="entry name" value="HIS_KIN"/>
    <property type="match status" value="1"/>
</dbReference>
<dbReference type="PRINTS" id="PR00344">
    <property type="entry name" value="BCTRLSENSOR"/>
</dbReference>
<dbReference type="InterPro" id="IPR003661">
    <property type="entry name" value="HisK_dim/P_dom"/>
</dbReference>
<dbReference type="SUPFAM" id="SSF55874">
    <property type="entry name" value="ATPase domain of HSP90 chaperone/DNA topoisomerase II/histidine kinase"/>
    <property type="match status" value="1"/>
</dbReference>
<feature type="transmembrane region" description="Helical" evidence="12">
    <location>
        <begin position="14"/>
        <end position="34"/>
    </location>
</feature>
<accession>A0A0G4B5X6</accession>
<feature type="transmembrane region" description="Helical" evidence="12">
    <location>
        <begin position="184"/>
        <end position="205"/>
    </location>
</feature>
<evidence type="ECO:0000256" key="3">
    <source>
        <dbReference type="ARBA" id="ARBA00012438"/>
    </source>
</evidence>
<evidence type="ECO:0000256" key="2">
    <source>
        <dbReference type="ARBA" id="ARBA00004236"/>
    </source>
</evidence>
<keyword evidence="12" id="KW-0812">Transmembrane</keyword>
<dbReference type="FunFam" id="3.30.565.10:FF:000023">
    <property type="entry name" value="PAS domain-containing sensor histidine kinase"/>
    <property type="match status" value="1"/>
</dbReference>
<dbReference type="Pfam" id="PF00512">
    <property type="entry name" value="HisKA"/>
    <property type="match status" value="1"/>
</dbReference>
<protein>
    <recommendedName>
        <fullName evidence="3">histidine kinase</fullName>
        <ecNumber evidence="3">2.7.13.3</ecNumber>
    </recommendedName>
</protein>
<sequence>MNKFINFLKENSQFIYSVILIILIPILIVANTLWQIRSSNATQEAEQEKKALLTEAVLVNSIDVIKQPPAYIQNQIDNIAKENDEIKEITILNTKSDGFAVLASTNQQNLGLTFTSEEYIKAFAQDKPSINIIQDTSKTTNERFLTVSAPIKNSLSAQKTALVNVKISLSDIDTLNRKNYSTTLVFLVVTVFLVLLLLINFARFFEFAVLFKKLNEVDKMKDDFISIATHEMKTPMAAIKGYISMMMEGLVGKFDDKTRDHLLKINTNIQRLDLLLSETLDVSRLEQGRMQFDMQPYDISKVVEQSIKMSLDQAITKGLKLSQEKLERMPMTFIDPDRIQQVVDNLIGNAVKYTQKGSVTVLYKMENGQLRVIVKDTGIGMNEEDRKGLFTKFYRIKNEKTVDIAGTGLGLWIAREIVRKMNGDILVNSKENVGSEFIISLPYMKEKV</sequence>
<keyword evidence="11 12" id="KW-0472">Membrane</keyword>
<comment type="catalytic activity">
    <reaction evidence="1">
        <text>ATP + protein L-histidine = ADP + protein N-phospho-L-histidine.</text>
        <dbReference type="EC" id="2.7.13.3"/>
    </reaction>
</comment>
<dbReference type="InterPro" id="IPR004358">
    <property type="entry name" value="Sig_transdc_His_kin-like_C"/>
</dbReference>
<evidence type="ECO:0000313" key="15">
    <source>
        <dbReference type="Proteomes" id="UP000035648"/>
    </source>
</evidence>
<comment type="subcellular location">
    <subcellularLocation>
        <location evidence="2">Cell membrane</location>
    </subcellularLocation>
</comment>
<dbReference type="GO" id="GO:0000155">
    <property type="term" value="F:phosphorelay sensor kinase activity"/>
    <property type="evidence" value="ECO:0007669"/>
    <property type="project" value="InterPro"/>
</dbReference>
<reference evidence="14 15" key="1">
    <citation type="journal article" date="2015" name="Nature">
        <title>rRNA introns, odd ribosomes, and small enigmatic genomes across a large radiation of phyla.</title>
        <authorList>
            <person name="Brown C.T."/>
            <person name="Hug L.A."/>
            <person name="Thomas B.C."/>
            <person name="Sharon I."/>
            <person name="Castelle C.J."/>
            <person name="Singh A."/>
            <person name="Wilkins M.J."/>
            <person name="Williams K.H."/>
            <person name="Banfield J.F."/>
        </authorList>
    </citation>
    <scope>NUCLEOTIDE SEQUENCE [LARGE SCALE GENOMIC DNA]</scope>
</reference>
<evidence type="ECO:0000256" key="1">
    <source>
        <dbReference type="ARBA" id="ARBA00000085"/>
    </source>
</evidence>
<dbReference type="EMBL" id="CP011213">
    <property type="protein sequence ID" value="AKM82803.1"/>
    <property type="molecule type" value="Genomic_DNA"/>
</dbReference>
<dbReference type="InterPro" id="IPR036097">
    <property type="entry name" value="HisK_dim/P_sf"/>
</dbReference>
<keyword evidence="5" id="KW-0597">Phosphoprotein</keyword>
<dbReference type="KEGG" id="bbgw:UT28_C0001G1029"/>
<keyword evidence="8 14" id="KW-0418">Kinase</keyword>
<feature type="domain" description="Histidine kinase" evidence="13">
    <location>
        <begin position="227"/>
        <end position="445"/>
    </location>
</feature>
<dbReference type="Gene3D" id="1.10.287.130">
    <property type="match status" value="1"/>
</dbReference>
<dbReference type="Pfam" id="PF02518">
    <property type="entry name" value="HATPase_c"/>
    <property type="match status" value="1"/>
</dbReference>
<keyword evidence="12" id="KW-1133">Transmembrane helix</keyword>
<dbReference type="EC" id="2.7.13.3" evidence="3"/>
<dbReference type="PANTHER" id="PTHR43547">
    <property type="entry name" value="TWO-COMPONENT HISTIDINE KINASE"/>
    <property type="match status" value="1"/>
</dbReference>
<evidence type="ECO:0000256" key="7">
    <source>
        <dbReference type="ARBA" id="ARBA00022741"/>
    </source>
</evidence>
<dbReference type="Proteomes" id="UP000035648">
    <property type="component" value="Chromosome"/>
</dbReference>
<gene>
    <name evidence="14" type="ORF">UT28_C0001G1029</name>
</gene>
<dbReference type="SMART" id="SM00387">
    <property type="entry name" value="HATPase_c"/>
    <property type="match status" value="1"/>
</dbReference>
<organism evidence="14 15">
    <name type="scientific">Berkelbacteria bacterium GW2011_GWE1_39_12</name>
    <dbReference type="NCBI Taxonomy" id="1618337"/>
    <lineage>
        <taxon>Bacteria</taxon>
        <taxon>Candidatus Berkelbacteria</taxon>
    </lineage>
</organism>
<evidence type="ECO:0000256" key="8">
    <source>
        <dbReference type="ARBA" id="ARBA00022777"/>
    </source>
</evidence>
<evidence type="ECO:0000313" key="14">
    <source>
        <dbReference type="EMBL" id="AKM82803.1"/>
    </source>
</evidence>
<proteinExistence type="predicted"/>
<name>A0A0G4B5X6_9BACT</name>
<evidence type="ECO:0000256" key="11">
    <source>
        <dbReference type="ARBA" id="ARBA00023136"/>
    </source>
</evidence>
<keyword evidence="9" id="KW-0067">ATP-binding</keyword>